<reference evidence="4" key="1">
    <citation type="submission" date="2017-08" db="EMBL/GenBank/DDBJ databases">
        <authorList>
            <person name="Huang Z."/>
        </authorList>
    </citation>
    <scope>NUCLEOTIDE SEQUENCE [LARGE SCALE GENOMIC DNA]</scope>
    <source>
        <strain evidence="4">SA5d-4</strain>
    </source>
</reference>
<sequence length="1468" mass="173472">MPQINRIRIINFSYNNHNRNIVDETFDFFQGENALLNLKNGGGKSVLVQLLLQPIIPKTRLMSRRLEDFFKGKKTPSYILIEWKLEDQGGYFLTGVALSNRESQVREQEDANNSLKYFTFTSNYREANPFDIENIPLIEKTDGNIVVKGFKEARKRLKERDATAQLTLFNDDDGVEYRKHLESFNIFQDEWKSIVLKINESEGGVIEIFEKCKTSQQLMNDWILKSIEKVVNKEDRDQKKLEQMLENLVEEMIKNEQFIYEKEMYETFLKESSEFMDKLNKLTESLDEEKDVERRIANMYFFLKKSIQQMNEQVEKHQEDISASEVELQKIKLEERSKDYYDALDKVHTLKEQLYIEENKLQEVRAELAQKENEATLQEAARDYERVKNLTAKIAGINTEINKLKNIGNQNEEIRNLEYSLKIRYENECRKLEQKQVEVNDQLEQLVKKLSNLDKSLKDIDKENSKLQTEKGSLQSEIKQFERTEQQTCDELELSYERNLLGEIEQAYFDAFQEKMERKKESLHAEQVENSDERQKLDERSGQIKENLISLREEQAVLVANDTQLAEKIYSYHKIEDAIRQLFDKYGLDFTRRFNHEENVSFIKKRIGEMEKNVRDLEFNSHTITETMKALEKGTLHVSNDFRQWLMNHDFDFETGENYLRKQSESVKARLLQENPILPYAFLLNEGELQRLNEMEIDCKTQHIVPVISYSDVNKMLVVNGNAVNVQNKLQLFSLYDNRMFNSSSLDNYLEELAHELTQVTEQLLHFKNELEVAREEKQLLKQFTFDKDYLWKLEKEKDSLEQKMKSIKEEISKLDEELQRIANRKSELEKRDNEIEQLLSIEKKRKEKFEQFLEANENYIKNRHALEHTVSRLKSLQKEKEELEKEKEVLSNRREELRISKNKTELGIKEKAQKYKLYENAQEAVLLEEEIYIMEEKLQKLKSEISNNLEWYEKNLKEAKQELEEKQDTLLSYELEDSQYKDVTFYAEKLKELQKVFKEIEAKEKQNNSLFHELKGEFRNAEGKFEAAEKEVKNLAGAPLEKSLIKLNFRVRRKAEKESIAKANEAIQKLGDQSKAYEKLSNKLEGKIDLSNHEVNAKYDIKVNVNADYEALVKQHSDMKKSNENHEKNVTRQYSNLKASYEQKNQHIQNVMTGLDYFVEAAVSDKDQYYYLGERMLQSNEALQNLIRACEQRLMNVEKNKKDMVQHSYLHAKQVYDEVQKIAENSSIKIDGKNRPIPMLKIEMEALRETDEENIKMMKEYIEDSVKIIKKDMKEDKKIEEIRKKISKYMSTKELLNVLSDLGKMKVSAYKIDINAKNSTYKTWEQVMKENSGGERFVSFFAVLVALMSYTRTSMKYVDDYDRNTDTKVLIMDNPFGPISSEHLLKPLFNIASKYNTQLICLTDLKQNSILNCFNLIYMIKIRQNVFGTSEYLKLEQQIKEDATLEKDEKLEKAVFKAKEVEQMSLL</sequence>
<dbReference type="EMBL" id="NPIA01000006">
    <property type="protein sequence ID" value="OZM56441.1"/>
    <property type="molecule type" value="Genomic_DNA"/>
</dbReference>
<feature type="coiled-coil region" evidence="1">
    <location>
        <begin position="750"/>
        <end position="839"/>
    </location>
</feature>
<evidence type="ECO:0000256" key="2">
    <source>
        <dbReference type="SAM" id="MobiDB-lite"/>
    </source>
</evidence>
<keyword evidence="1" id="KW-0175">Coiled coil</keyword>
<dbReference type="Proteomes" id="UP000217083">
    <property type="component" value="Unassembled WGS sequence"/>
</dbReference>
<evidence type="ECO:0000256" key="1">
    <source>
        <dbReference type="SAM" id="Coils"/>
    </source>
</evidence>
<feature type="coiled-coil region" evidence="1">
    <location>
        <begin position="224"/>
        <end position="251"/>
    </location>
</feature>
<feature type="region of interest" description="Disordered" evidence="2">
    <location>
        <begin position="520"/>
        <end position="539"/>
    </location>
</feature>
<feature type="coiled-coil region" evidence="1">
    <location>
        <begin position="867"/>
        <end position="901"/>
    </location>
</feature>
<evidence type="ECO:0000313" key="3">
    <source>
        <dbReference type="EMBL" id="OZM56441.1"/>
    </source>
</evidence>
<name>A0A263BRU9_9BACI</name>
<dbReference type="Gene3D" id="3.40.50.300">
    <property type="entry name" value="P-loop containing nucleotide triphosphate hydrolases"/>
    <property type="match status" value="1"/>
</dbReference>
<protein>
    <recommendedName>
        <fullName evidence="5">Chromosome segregation ATPase</fullName>
    </recommendedName>
</protein>
<evidence type="ECO:0008006" key="5">
    <source>
        <dbReference type="Google" id="ProtNLM"/>
    </source>
</evidence>
<dbReference type="RefSeq" id="WP_094925408.1">
    <property type="nucleotide sequence ID" value="NZ_NPIA01000006.1"/>
</dbReference>
<feature type="coiled-coil region" evidence="1">
    <location>
        <begin position="300"/>
        <end position="484"/>
    </location>
</feature>
<feature type="coiled-coil region" evidence="1">
    <location>
        <begin position="1181"/>
        <end position="1208"/>
    </location>
</feature>
<feature type="coiled-coil region" evidence="1">
    <location>
        <begin position="925"/>
        <end position="1081"/>
    </location>
</feature>
<comment type="caution">
    <text evidence="3">The sequence shown here is derived from an EMBL/GenBank/DDBJ whole genome shotgun (WGS) entry which is preliminary data.</text>
</comment>
<keyword evidence="4" id="KW-1185">Reference proteome</keyword>
<evidence type="ECO:0000313" key="4">
    <source>
        <dbReference type="Proteomes" id="UP000217083"/>
    </source>
</evidence>
<gene>
    <name evidence="3" type="ORF">CIB95_11745</name>
</gene>
<reference evidence="3 4" key="2">
    <citation type="submission" date="2017-09" db="EMBL/GenBank/DDBJ databases">
        <title>Bacillus patelloidae sp. nov., isolated from the intestinal tract of a marine limpet.</title>
        <authorList>
            <person name="Liu R."/>
            <person name="Dong C."/>
            <person name="Shao Z."/>
        </authorList>
    </citation>
    <scope>NUCLEOTIDE SEQUENCE [LARGE SCALE GENOMIC DNA]</scope>
    <source>
        <strain evidence="3 4">SA5d-4</strain>
    </source>
</reference>
<accession>A0A263BRU9</accession>
<proteinExistence type="predicted"/>
<organism evidence="3 4">
    <name type="scientific">Lottiidibacillus patelloidae</name>
    <dbReference type="NCBI Taxonomy" id="2670334"/>
    <lineage>
        <taxon>Bacteria</taxon>
        <taxon>Bacillati</taxon>
        <taxon>Bacillota</taxon>
        <taxon>Bacilli</taxon>
        <taxon>Bacillales</taxon>
        <taxon>Bacillaceae</taxon>
        <taxon>Lottiidibacillus</taxon>
    </lineage>
</organism>
<dbReference type="PANTHER" id="PTHR45615">
    <property type="entry name" value="MYOSIN HEAVY CHAIN, NON-MUSCLE"/>
    <property type="match status" value="1"/>
</dbReference>
<dbReference type="InterPro" id="IPR027417">
    <property type="entry name" value="P-loop_NTPase"/>
</dbReference>
<dbReference type="PANTHER" id="PTHR45615:SF63">
    <property type="entry name" value="CHROMOSOME UNDETERMINED SCAFFOLD_10, WHOLE GENOME SHOTGUN SEQUENCE"/>
    <property type="match status" value="1"/>
</dbReference>